<dbReference type="InterPro" id="IPR011247">
    <property type="entry name" value="Chemotax_prot-Glu_Me-esterase"/>
</dbReference>
<evidence type="ECO:0000313" key="8">
    <source>
        <dbReference type="Proteomes" id="UP000019486"/>
    </source>
</evidence>
<dbReference type="EMBL" id="AVFL01000005">
    <property type="protein sequence ID" value="EWY40972.1"/>
    <property type="molecule type" value="Genomic_DNA"/>
</dbReference>
<name>W9H8G0_9PROT</name>
<dbReference type="PATRIC" id="fig|1385369.3.peg.1687"/>
<dbReference type="InterPro" id="IPR035909">
    <property type="entry name" value="CheB_C"/>
</dbReference>
<evidence type="ECO:0000256" key="1">
    <source>
        <dbReference type="ARBA" id="ARBA00022490"/>
    </source>
</evidence>
<comment type="catalytic activity">
    <reaction evidence="4">
        <text>[protein]-L-glutamate 5-O-methyl ester + H2O = L-glutamyl-[protein] + methanol + H(+)</text>
        <dbReference type="Rhea" id="RHEA:23236"/>
        <dbReference type="Rhea" id="RHEA-COMP:10208"/>
        <dbReference type="Rhea" id="RHEA-COMP:10311"/>
        <dbReference type="ChEBI" id="CHEBI:15377"/>
        <dbReference type="ChEBI" id="CHEBI:15378"/>
        <dbReference type="ChEBI" id="CHEBI:17790"/>
        <dbReference type="ChEBI" id="CHEBI:29973"/>
        <dbReference type="ChEBI" id="CHEBI:82795"/>
        <dbReference type="EC" id="3.1.1.61"/>
    </reaction>
</comment>
<dbReference type="PANTHER" id="PTHR42872:SF6">
    <property type="entry name" value="PROTEIN-GLUTAMATE METHYLESTERASE_PROTEIN-GLUTAMINE GLUTAMINASE"/>
    <property type="match status" value="1"/>
</dbReference>
<evidence type="ECO:0000256" key="3">
    <source>
        <dbReference type="ARBA" id="ARBA00039140"/>
    </source>
</evidence>
<dbReference type="PIRSF" id="PIRSF036461">
    <property type="entry name" value="Chmtx_methlestr"/>
    <property type="match status" value="1"/>
</dbReference>
<dbReference type="STRING" id="1385369.N825_30230"/>
<protein>
    <recommendedName>
        <fullName evidence="3">protein-glutamate methylesterase</fullName>
        <ecNumber evidence="3">3.1.1.61</ecNumber>
    </recommendedName>
</protein>
<proteinExistence type="predicted"/>
<dbReference type="GO" id="GO:0005737">
    <property type="term" value="C:cytoplasm"/>
    <property type="evidence" value="ECO:0007669"/>
    <property type="project" value="InterPro"/>
</dbReference>
<keyword evidence="2 5" id="KW-0378">Hydrolase</keyword>
<dbReference type="GO" id="GO:0006935">
    <property type="term" value="P:chemotaxis"/>
    <property type="evidence" value="ECO:0007669"/>
    <property type="project" value="UniProtKB-UniRule"/>
</dbReference>
<dbReference type="Gene3D" id="3.40.50.180">
    <property type="entry name" value="Methylesterase CheB, C-terminal domain"/>
    <property type="match status" value="1"/>
</dbReference>
<feature type="active site" evidence="5">
    <location>
        <position position="126"/>
    </location>
</feature>
<dbReference type="InterPro" id="IPR000673">
    <property type="entry name" value="Sig_transdc_resp-reg_Me-estase"/>
</dbReference>
<dbReference type="AlphaFoldDB" id="W9H8G0"/>
<comment type="caution">
    <text evidence="7">The sequence shown here is derived from an EMBL/GenBank/DDBJ whole genome shotgun (WGS) entry which is preliminary data.</text>
</comment>
<sequence length="335" mass="35295">MVVIAASAGGVSALQTLCGGMSPDFAGAIFVVQHVSPGAKSMLPAILGRAAALPVVHPAEGDPILRGHIYVAPPDRHLLVKRGHMLVRKGPKENRTRPAADPLFRSAAVSYGPRVVGLVLTGTLDDGTAGLLAVKRCGGMAVVQDPDDAEWSDMPRHAMAKVAVDHCLPLTSLADLLTRLALEPAGPGIPVPSDIELEARIAEQEMIAMIEENRQNSMVASPALVTCPDCGGAMMEVEDGPLLRFRCHIGHAFSPATLAEAQGQAFEQALAMALRTHNERIRLFERMADNAATQGHPNIAAKWTAAAIEAKTHVDLLRAILTTQSPAMGDIPAAD</sequence>
<dbReference type="Pfam" id="PF01339">
    <property type="entry name" value="CheB_methylest"/>
    <property type="match status" value="1"/>
</dbReference>
<keyword evidence="8" id="KW-1185">Reference proteome</keyword>
<evidence type="ECO:0000256" key="5">
    <source>
        <dbReference type="PROSITE-ProRule" id="PRU00050"/>
    </source>
</evidence>
<evidence type="ECO:0000256" key="2">
    <source>
        <dbReference type="ARBA" id="ARBA00022801"/>
    </source>
</evidence>
<dbReference type="CDD" id="cd16433">
    <property type="entry name" value="CheB"/>
    <property type="match status" value="1"/>
</dbReference>
<dbReference type="PANTHER" id="PTHR42872">
    <property type="entry name" value="PROTEIN-GLUTAMATE METHYLESTERASE/PROTEIN-GLUTAMINE GLUTAMINASE"/>
    <property type="match status" value="1"/>
</dbReference>
<reference evidence="7 8" key="1">
    <citation type="submission" date="2013-08" db="EMBL/GenBank/DDBJ databases">
        <title>The genome sequence of Skermanella stibiiresistens.</title>
        <authorList>
            <person name="Zhu W."/>
            <person name="Wang G."/>
        </authorList>
    </citation>
    <scope>NUCLEOTIDE SEQUENCE [LARGE SCALE GENOMIC DNA]</scope>
    <source>
        <strain evidence="7 8">SB22</strain>
    </source>
</reference>
<accession>W9H8G0</accession>
<keyword evidence="1" id="KW-0963">Cytoplasm</keyword>
<dbReference type="PROSITE" id="PS50122">
    <property type="entry name" value="CHEB"/>
    <property type="match status" value="1"/>
</dbReference>
<feature type="active site" evidence="5">
    <location>
        <position position="7"/>
    </location>
</feature>
<evidence type="ECO:0000259" key="6">
    <source>
        <dbReference type="PROSITE" id="PS50122"/>
    </source>
</evidence>
<gene>
    <name evidence="7" type="ORF">N825_30230</name>
</gene>
<dbReference type="GO" id="GO:0008984">
    <property type="term" value="F:protein-glutamate methylesterase activity"/>
    <property type="evidence" value="ECO:0007669"/>
    <property type="project" value="UniProtKB-EC"/>
</dbReference>
<feature type="domain" description="CheB-type methylesterase" evidence="6">
    <location>
        <begin position="1"/>
        <end position="178"/>
    </location>
</feature>
<dbReference type="Proteomes" id="UP000019486">
    <property type="component" value="Unassembled WGS sequence"/>
</dbReference>
<dbReference type="SUPFAM" id="SSF52738">
    <property type="entry name" value="Methylesterase CheB, C-terminal domain"/>
    <property type="match status" value="1"/>
</dbReference>
<evidence type="ECO:0000313" key="7">
    <source>
        <dbReference type="EMBL" id="EWY40972.1"/>
    </source>
</evidence>
<evidence type="ECO:0000256" key="4">
    <source>
        <dbReference type="ARBA" id="ARBA00048267"/>
    </source>
</evidence>
<keyword evidence="5" id="KW-0145">Chemotaxis</keyword>
<dbReference type="EC" id="3.1.1.61" evidence="3"/>
<feature type="active site" evidence="5">
    <location>
        <position position="34"/>
    </location>
</feature>
<organism evidence="7 8">
    <name type="scientific">Skermanella stibiiresistens SB22</name>
    <dbReference type="NCBI Taxonomy" id="1385369"/>
    <lineage>
        <taxon>Bacteria</taxon>
        <taxon>Pseudomonadati</taxon>
        <taxon>Pseudomonadota</taxon>
        <taxon>Alphaproteobacteria</taxon>
        <taxon>Rhodospirillales</taxon>
        <taxon>Azospirillaceae</taxon>
        <taxon>Skermanella</taxon>
    </lineage>
</organism>
<dbReference type="GO" id="GO:0000156">
    <property type="term" value="F:phosphorelay response regulator activity"/>
    <property type="evidence" value="ECO:0007669"/>
    <property type="project" value="InterPro"/>
</dbReference>